<comment type="function">
    <text evidence="5">May play a role in ribosome biogenesis.</text>
</comment>
<dbReference type="Proteomes" id="UP000192223">
    <property type="component" value="Unplaced"/>
</dbReference>
<dbReference type="GO" id="GO:0006364">
    <property type="term" value="P:rRNA processing"/>
    <property type="evidence" value="ECO:0007669"/>
    <property type="project" value="TreeGrafter"/>
</dbReference>
<evidence type="ECO:0000313" key="8">
    <source>
        <dbReference type="Proteomes" id="UP000192223"/>
    </source>
</evidence>
<keyword evidence="4 5" id="KW-0539">Nucleus</keyword>
<proteinExistence type="inferred from homology"/>
<dbReference type="RefSeq" id="XP_018328274.1">
    <property type="nucleotide sequence ID" value="XM_018472772.2"/>
</dbReference>
<dbReference type="GO" id="GO:0005654">
    <property type="term" value="C:nucleoplasm"/>
    <property type="evidence" value="ECO:0007669"/>
    <property type="project" value="UniProtKB-SubCell"/>
</dbReference>
<dbReference type="InterPro" id="IPR011687">
    <property type="entry name" value="Nop53/GLTSCR2"/>
</dbReference>
<evidence type="ECO:0000256" key="1">
    <source>
        <dbReference type="ARBA" id="ARBA00008838"/>
    </source>
</evidence>
<dbReference type="AlphaFoldDB" id="A0A1W4X7A1"/>
<keyword evidence="3 5" id="KW-0690">Ribosome biogenesis</keyword>
<dbReference type="PANTHER" id="PTHR14211">
    <property type="entry name" value="GLIOMA SUPPRESSOR CANDIDATE REGION GENE 2"/>
    <property type="match status" value="1"/>
</dbReference>
<gene>
    <name evidence="9 10" type="primary">LOC108739069</name>
</gene>
<evidence type="ECO:0000256" key="2">
    <source>
        <dbReference type="ARBA" id="ARBA00018339"/>
    </source>
</evidence>
<dbReference type="GeneID" id="108739069"/>
<accession>A0A1W4X7A1</accession>
<evidence type="ECO:0000256" key="4">
    <source>
        <dbReference type="ARBA" id="ARBA00023242"/>
    </source>
</evidence>
<feature type="compositionally biased region" description="Basic residues" evidence="7">
    <location>
        <begin position="292"/>
        <end position="303"/>
    </location>
</feature>
<name>A0A1W4X7A1_AGRPL</name>
<dbReference type="PANTHER" id="PTHR14211:SF7">
    <property type="entry name" value="RIBOSOME BIOGENESIS PROTEIN NOP53"/>
    <property type="match status" value="1"/>
</dbReference>
<feature type="coiled-coil region" evidence="6">
    <location>
        <begin position="213"/>
        <end position="240"/>
    </location>
</feature>
<keyword evidence="6" id="KW-0175">Coiled coil</keyword>
<comment type="subcellular location">
    <subcellularLocation>
        <location evidence="5">Nucleus</location>
        <location evidence="5">Nucleolus</location>
    </subcellularLocation>
    <subcellularLocation>
        <location evidence="5">Nucleus</location>
        <location evidence="5">Nucleoplasm</location>
    </subcellularLocation>
</comment>
<organism evidence="8 9">
    <name type="scientific">Agrilus planipennis</name>
    <name type="common">Emerald ash borer</name>
    <name type="synonym">Agrilus marcopoli</name>
    <dbReference type="NCBI Taxonomy" id="224129"/>
    <lineage>
        <taxon>Eukaryota</taxon>
        <taxon>Metazoa</taxon>
        <taxon>Ecdysozoa</taxon>
        <taxon>Arthropoda</taxon>
        <taxon>Hexapoda</taxon>
        <taxon>Insecta</taxon>
        <taxon>Pterygota</taxon>
        <taxon>Neoptera</taxon>
        <taxon>Endopterygota</taxon>
        <taxon>Coleoptera</taxon>
        <taxon>Polyphaga</taxon>
        <taxon>Elateriformia</taxon>
        <taxon>Buprestoidea</taxon>
        <taxon>Buprestidae</taxon>
        <taxon>Agrilinae</taxon>
        <taxon>Agrilus</taxon>
    </lineage>
</organism>
<dbReference type="Pfam" id="PF07767">
    <property type="entry name" value="Nop53"/>
    <property type="match status" value="1"/>
</dbReference>
<evidence type="ECO:0000256" key="7">
    <source>
        <dbReference type="SAM" id="MobiDB-lite"/>
    </source>
</evidence>
<dbReference type="PIRSF" id="PIRSF017302">
    <property type="entry name" value="Gltscr2"/>
    <property type="match status" value="1"/>
</dbReference>
<feature type="region of interest" description="Disordered" evidence="7">
    <location>
        <begin position="261"/>
        <end position="303"/>
    </location>
</feature>
<dbReference type="GO" id="GO:0005730">
    <property type="term" value="C:nucleolus"/>
    <property type="evidence" value="ECO:0007669"/>
    <property type="project" value="UniProtKB-SubCell"/>
</dbReference>
<comment type="similarity">
    <text evidence="1 5">Belongs to the NOP53 family.</text>
</comment>
<dbReference type="GO" id="GO:0008097">
    <property type="term" value="F:5S rRNA binding"/>
    <property type="evidence" value="ECO:0007669"/>
    <property type="project" value="TreeGrafter"/>
</dbReference>
<dbReference type="RefSeq" id="XP_018328273.1">
    <property type="nucleotide sequence ID" value="XM_018472771.2"/>
</dbReference>
<reference evidence="9 10" key="1">
    <citation type="submission" date="2025-04" db="UniProtKB">
        <authorList>
            <consortium name="RefSeq"/>
        </authorList>
    </citation>
    <scope>IDENTIFICATION</scope>
    <source>
        <tissue evidence="9 10">Entire body</tissue>
    </source>
</reference>
<protein>
    <recommendedName>
        <fullName evidence="2 5">Ribosome biogenesis protein NOP53</fullName>
    </recommendedName>
</protein>
<evidence type="ECO:0000256" key="6">
    <source>
        <dbReference type="SAM" id="Coils"/>
    </source>
</evidence>
<evidence type="ECO:0000313" key="9">
    <source>
        <dbReference type="RefSeq" id="XP_018328273.1"/>
    </source>
</evidence>
<dbReference type="STRING" id="224129.A0A1W4X7A1"/>
<evidence type="ECO:0000256" key="3">
    <source>
        <dbReference type="ARBA" id="ARBA00022517"/>
    </source>
</evidence>
<dbReference type="OrthoDB" id="5072at2759"/>
<evidence type="ECO:0000256" key="5">
    <source>
        <dbReference type="PIRNR" id="PIRNR017302"/>
    </source>
</evidence>
<dbReference type="KEGG" id="apln:108739069"/>
<evidence type="ECO:0000313" key="10">
    <source>
        <dbReference type="RefSeq" id="XP_018328274.1"/>
    </source>
</evidence>
<keyword evidence="8" id="KW-1185">Reference proteome</keyword>
<sequence length="457" mass="54043">MTVEKRKRVSKKRKIAWRKHSKIKDVEDFLEEQGFEERIGNIIEQKSDKELFHLDTNTTEPAILSKKEKRKILTEKPLRSFSAFQQPVYLNLKSNTKRDIISKRLQKRLKMKAKETLKPSEVQSLKDTKIAMEKKKQQAMEDKYNADLWITEDSREPELQSEWVSNSTRQNILRGESKFRKILPKITRWKQTILPSVEPPHPGMSYNPSFEDHQALLKEIADKEQKIIKEEQHLNRVTNKMFRKITRERNQENWIEEMSQGLPHAQKEDNSDSEVDTSGPISVNPPVVNKKKDLKQRRKQKEQQKLRHALKLAKIERRKVADIYKLKQIKTKLVKNEEKLETLQQKRTVKKKEMIHKPKRVGPKKYEEPDLEFTEIKDLTGNLRTLKKEGNLLMDRLKSLQKRNIVEPTARRTKKKAKVKQFIKPGHKDDWKVTVAKAKLQPRPLLRNKKIISGDSF</sequence>
<dbReference type="GO" id="GO:0000027">
    <property type="term" value="P:ribosomal large subunit assembly"/>
    <property type="evidence" value="ECO:0007669"/>
    <property type="project" value="UniProtKB-UniRule"/>
</dbReference>